<evidence type="ECO:0000313" key="8">
    <source>
        <dbReference type="EMBL" id="SFA74865.1"/>
    </source>
</evidence>
<dbReference type="InterPro" id="IPR022642">
    <property type="entry name" value="CheR_C"/>
</dbReference>
<dbReference type="InterPro" id="IPR029063">
    <property type="entry name" value="SAM-dependent_MTases_sf"/>
</dbReference>
<dbReference type="PRINTS" id="PR00996">
    <property type="entry name" value="CHERMTFRASE"/>
</dbReference>
<comment type="catalytic activity">
    <reaction evidence="1 5">
        <text>L-glutamyl-[protein] + S-adenosyl-L-methionine = [protein]-L-glutamate 5-O-methyl ester + S-adenosyl-L-homocysteine</text>
        <dbReference type="Rhea" id="RHEA:24452"/>
        <dbReference type="Rhea" id="RHEA-COMP:10208"/>
        <dbReference type="Rhea" id="RHEA-COMP:10311"/>
        <dbReference type="ChEBI" id="CHEBI:29973"/>
        <dbReference type="ChEBI" id="CHEBI:57856"/>
        <dbReference type="ChEBI" id="CHEBI:59789"/>
        <dbReference type="ChEBI" id="CHEBI:82795"/>
        <dbReference type="EC" id="2.1.1.80"/>
    </reaction>
</comment>
<dbReference type="Pfam" id="PF01739">
    <property type="entry name" value="CheR"/>
    <property type="match status" value="1"/>
</dbReference>
<sequence length="285" mass="32273">MSGLEFNFTEADFRTLSRLALEDAGIELNEGKRTLVYSRLAKRLRSLGLRDFSEYCSLIQEHEGAQERRHFVSQLTTNVTKFYRESHHFDHLSAHAIGQIREKTRRGQPVRIWSAACSSGEEPYSIAIELAKHMTPQELSHIKILATDIDNKILASASKGIYPATALANLAPELRQRFFTETDQSGALQVSTEIRQLVTFRHLNLIKTWPVKGPFDAVFCRNVAIYFPDNIQHDLWENFSRVIAKDGFLYIGHSERITGATARRFTSKGATIYQLTDAVGARSNA</sequence>
<dbReference type="OrthoDB" id="9816309at2"/>
<dbReference type="GO" id="GO:0008983">
    <property type="term" value="F:protein-glutamate O-methyltransferase activity"/>
    <property type="evidence" value="ECO:0007669"/>
    <property type="project" value="UniProtKB-EC"/>
</dbReference>
<evidence type="ECO:0000256" key="3">
    <source>
        <dbReference type="ARBA" id="ARBA00022679"/>
    </source>
</evidence>
<feature type="binding site" evidence="6">
    <location>
        <position position="148"/>
    </location>
    <ligand>
        <name>S-adenosyl-L-methionine</name>
        <dbReference type="ChEBI" id="CHEBI:59789"/>
    </ligand>
</feature>
<dbReference type="PANTHER" id="PTHR24422">
    <property type="entry name" value="CHEMOTAXIS PROTEIN METHYLTRANSFERASE"/>
    <property type="match status" value="1"/>
</dbReference>
<feature type="domain" description="CheR-type methyltransferase" evidence="7">
    <location>
        <begin position="1"/>
        <end position="278"/>
    </location>
</feature>
<dbReference type="SMART" id="SM00138">
    <property type="entry name" value="MeTrc"/>
    <property type="match status" value="1"/>
</dbReference>
<keyword evidence="3 5" id="KW-0808">Transferase</keyword>
<evidence type="ECO:0000256" key="6">
    <source>
        <dbReference type="PIRSR" id="PIRSR000410-1"/>
    </source>
</evidence>
<dbReference type="Pfam" id="PF03705">
    <property type="entry name" value="CheR_N"/>
    <property type="match status" value="1"/>
</dbReference>
<gene>
    <name evidence="8" type="ORF">SAMN05421688_0574</name>
</gene>
<dbReference type="AlphaFoldDB" id="A0A1I0VES2"/>
<dbReference type="PROSITE" id="PS50123">
    <property type="entry name" value="CHER"/>
    <property type="match status" value="1"/>
</dbReference>
<dbReference type="EC" id="2.1.1.80" evidence="5"/>
<organism evidence="8 9">
    <name type="scientific">Poseidonocella pacifica</name>
    <dbReference type="NCBI Taxonomy" id="871651"/>
    <lineage>
        <taxon>Bacteria</taxon>
        <taxon>Pseudomonadati</taxon>
        <taxon>Pseudomonadota</taxon>
        <taxon>Alphaproteobacteria</taxon>
        <taxon>Rhodobacterales</taxon>
        <taxon>Roseobacteraceae</taxon>
        <taxon>Poseidonocella</taxon>
    </lineage>
</organism>
<protein>
    <recommendedName>
        <fullName evidence="5">Chemotaxis protein methyltransferase</fullName>
        <ecNumber evidence="5">2.1.1.80</ecNumber>
    </recommendedName>
</protein>
<evidence type="ECO:0000256" key="1">
    <source>
        <dbReference type="ARBA" id="ARBA00001541"/>
    </source>
</evidence>
<keyword evidence="4 5" id="KW-0949">S-adenosyl-L-methionine</keyword>
<feature type="binding site" evidence="6">
    <location>
        <position position="122"/>
    </location>
    <ligand>
        <name>S-adenosyl-L-methionine</name>
        <dbReference type="ChEBI" id="CHEBI:59789"/>
    </ligand>
</feature>
<dbReference type="STRING" id="871651.SAMN05421688_0574"/>
<reference evidence="8 9" key="1">
    <citation type="submission" date="2016-10" db="EMBL/GenBank/DDBJ databases">
        <authorList>
            <person name="de Groot N.N."/>
        </authorList>
    </citation>
    <scope>NUCLEOTIDE SEQUENCE [LARGE SCALE GENOMIC DNA]</scope>
    <source>
        <strain evidence="8 9">DSM 29316</strain>
    </source>
</reference>
<feature type="binding site" evidence="6">
    <location>
        <begin position="204"/>
        <end position="205"/>
    </location>
    <ligand>
        <name>S-adenosyl-L-methionine</name>
        <dbReference type="ChEBI" id="CHEBI:59789"/>
    </ligand>
</feature>
<dbReference type="Gene3D" id="1.10.155.10">
    <property type="entry name" value="Chemotaxis receptor methyltransferase CheR, N-terminal domain"/>
    <property type="match status" value="1"/>
</dbReference>
<dbReference type="PIRSF" id="PIRSF000410">
    <property type="entry name" value="CheR"/>
    <property type="match status" value="1"/>
</dbReference>
<dbReference type="PANTHER" id="PTHR24422:SF19">
    <property type="entry name" value="CHEMOTAXIS PROTEIN METHYLTRANSFERASE"/>
    <property type="match status" value="1"/>
</dbReference>
<dbReference type="GO" id="GO:0032259">
    <property type="term" value="P:methylation"/>
    <property type="evidence" value="ECO:0007669"/>
    <property type="project" value="UniProtKB-KW"/>
</dbReference>
<evidence type="ECO:0000259" key="7">
    <source>
        <dbReference type="PROSITE" id="PS50123"/>
    </source>
</evidence>
<evidence type="ECO:0000256" key="4">
    <source>
        <dbReference type="ARBA" id="ARBA00022691"/>
    </source>
</evidence>
<proteinExistence type="predicted"/>
<dbReference type="InterPro" id="IPR026024">
    <property type="entry name" value="Chemotaxis_MeTrfase_CheR"/>
</dbReference>
<dbReference type="InterPro" id="IPR022641">
    <property type="entry name" value="CheR_N"/>
</dbReference>
<accession>A0A1I0VES2</accession>
<evidence type="ECO:0000256" key="5">
    <source>
        <dbReference type="PIRNR" id="PIRNR000410"/>
    </source>
</evidence>
<dbReference type="SUPFAM" id="SSF53335">
    <property type="entry name" value="S-adenosyl-L-methionine-dependent methyltransferases"/>
    <property type="match status" value="1"/>
</dbReference>
<dbReference type="InterPro" id="IPR000780">
    <property type="entry name" value="CheR_MeTrfase"/>
</dbReference>
<dbReference type="RefSeq" id="WP_092060385.1">
    <property type="nucleotide sequence ID" value="NZ_FOJU01000001.1"/>
</dbReference>
<dbReference type="Gene3D" id="3.40.50.150">
    <property type="entry name" value="Vaccinia Virus protein VP39"/>
    <property type="match status" value="1"/>
</dbReference>
<feature type="binding site" evidence="6">
    <location>
        <position position="78"/>
    </location>
    <ligand>
        <name>S-adenosyl-L-methionine</name>
        <dbReference type="ChEBI" id="CHEBI:59789"/>
    </ligand>
</feature>
<dbReference type="InterPro" id="IPR036804">
    <property type="entry name" value="CheR_N_sf"/>
</dbReference>
<feature type="binding site" evidence="6">
    <location>
        <position position="80"/>
    </location>
    <ligand>
        <name>S-adenosyl-L-methionine</name>
        <dbReference type="ChEBI" id="CHEBI:59789"/>
    </ligand>
</feature>
<evidence type="ECO:0000313" key="9">
    <source>
        <dbReference type="Proteomes" id="UP000198796"/>
    </source>
</evidence>
<comment type="function">
    <text evidence="5">Methylation of the membrane-bound methyl-accepting chemotaxis proteins (MCP) to form gamma-glutamyl methyl ester residues in MCP.</text>
</comment>
<feature type="binding site" evidence="6">
    <location>
        <begin position="221"/>
        <end position="222"/>
    </location>
    <ligand>
        <name>S-adenosyl-L-methionine</name>
        <dbReference type="ChEBI" id="CHEBI:59789"/>
    </ligand>
</feature>
<dbReference type="SUPFAM" id="SSF47757">
    <property type="entry name" value="Chemotaxis receptor methyltransferase CheR, N-terminal domain"/>
    <property type="match status" value="1"/>
</dbReference>
<dbReference type="Proteomes" id="UP000198796">
    <property type="component" value="Unassembled WGS sequence"/>
</dbReference>
<dbReference type="InterPro" id="IPR050903">
    <property type="entry name" value="Bact_Chemotaxis_MeTrfase"/>
</dbReference>
<feature type="binding site" evidence="6">
    <location>
        <position position="84"/>
    </location>
    <ligand>
        <name>S-adenosyl-L-methionine</name>
        <dbReference type="ChEBI" id="CHEBI:59789"/>
    </ligand>
</feature>
<name>A0A1I0VES2_9RHOB</name>
<keyword evidence="2 5" id="KW-0489">Methyltransferase</keyword>
<evidence type="ECO:0000256" key="2">
    <source>
        <dbReference type="ARBA" id="ARBA00022603"/>
    </source>
</evidence>
<dbReference type="EMBL" id="FOJU01000001">
    <property type="protein sequence ID" value="SFA74865.1"/>
    <property type="molecule type" value="Genomic_DNA"/>
</dbReference>
<keyword evidence="9" id="KW-1185">Reference proteome</keyword>